<sequence length="230" mass="25867">MLTQIEDLPDDKLRLFTLELHKYTTEKSGNHLTTCVSSNTTISGPITEKSQSYTSNSAYKIVEHNKPRKKTRQESIENSDVATENRFNAFTDENMEGKDFQVNSVVRITKTPEVKDIWSLRFVLSLNIKTETRRKKPSSIAQCHGCQPGFSPHLSLPSLKIPSPQHSNDSPSLLTRLLGNATTTKHLATLTKILPIDITSTFLELLPNILTLLMDRRIKKPASLRVALRG</sequence>
<proteinExistence type="predicted"/>
<gene>
    <name evidence="1" type="ORF">ILUMI_08357</name>
</gene>
<comment type="caution">
    <text evidence="1">The sequence shown here is derived from an EMBL/GenBank/DDBJ whole genome shotgun (WGS) entry which is preliminary data.</text>
</comment>
<protein>
    <submittedName>
        <fullName evidence="1">Uncharacterized protein</fullName>
    </submittedName>
</protein>
<dbReference type="EMBL" id="VTPC01003917">
    <property type="protein sequence ID" value="KAF2897818.1"/>
    <property type="molecule type" value="Genomic_DNA"/>
</dbReference>
<dbReference type="Proteomes" id="UP000801492">
    <property type="component" value="Unassembled WGS sequence"/>
</dbReference>
<reference evidence="1" key="1">
    <citation type="submission" date="2019-08" db="EMBL/GenBank/DDBJ databases">
        <title>The genome of the North American firefly Photinus pyralis.</title>
        <authorList>
            <consortium name="Photinus pyralis genome working group"/>
            <person name="Fallon T.R."/>
            <person name="Sander Lower S.E."/>
            <person name="Weng J.-K."/>
        </authorList>
    </citation>
    <scope>NUCLEOTIDE SEQUENCE</scope>
    <source>
        <strain evidence="1">TRF0915ILg1</strain>
        <tissue evidence="1">Whole body</tissue>
    </source>
</reference>
<organism evidence="1 2">
    <name type="scientific">Ignelater luminosus</name>
    <name type="common">Cucubano</name>
    <name type="synonym">Pyrophorus luminosus</name>
    <dbReference type="NCBI Taxonomy" id="2038154"/>
    <lineage>
        <taxon>Eukaryota</taxon>
        <taxon>Metazoa</taxon>
        <taxon>Ecdysozoa</taxon>
        <taxon>Arthropoda</taxon>
        <taxon>Hexapoda</taxon>
        <taxon>Insecta</taxon>
        <taxon>Pterygota</taxon>
        <taxon>Neoptera</taxon>
        <taxon>Endopterygota</taxon>
        <taxon>Coleoptera</taxon>
        <taxon>Polyphaga</taxon>
        <taxon>Elateriformia</taxon>
        <taxon>Elateroidea</taxon>
        <taxon>Elateridae</taxon>
        <taxon>Agrypninae</taxon>
        <taxon>Pyrophorini</taxon>
        <taxon>Ignelater</taxon>
    </lineage>
</organism>
<accession>A0A8K0D1S9</accession>
<feature type="non-terminal residue" evidence="1">
    <location>
        <position position="1"/>
    </location>
</feature>
<dbReference type="AlphaFoldDB" id="A0A8K0D1S9"/>
<evidence type="ECO:0000313" key="2">
    <source>
        <dbReference type="Proteomes" id="UP000801492"/>
    </source>
</evidence>
<name>A0A8K0D1S9_IGNLU</name>
<keyword evidence="2" id="KW-1185">Reference proteome</keyword>
<evidence type="ECO:0000313" key="1">
    <source>
        <dbReference type="EMBL" id="KAF2897818.1"/>
    </source>
</evidence>